<dbReference type="CDD" id="cd00590">
    <property type="entry name" value="RRM_SF"/>
    <property type="match status" value="1"/>
</dbReference>
<dbReference type="Proteomes" id="UP000030747">
    <property type="component" value="Unassembled WGS sequence"/>
</dbReference>
<reference evidence="1" key="2">
    <citation type="submission" date="2013-10" db="EMBL/GenBank/DDBJ databases">
        <authorList>
            <person name="Aslett M."/>
        </authorList>
    </citation>
    <scope>NUCLEOTIDE SEQUENCE [LARGE SCALE GENOMIC DNA]</scope>
    <source>
        <strain evidence="1">Houghton</strain>
    </source>
</reference>
<name>U6KWG7_EIMTE</name>
<dbReference type="AlphaFoldDB" id="U6KWG7"/>
<sequence>MTFAARWPRLGRVNGLHVILPNKFDHFRLSNSFACHLRGEDRQWKQWTCQHRLIIGNSEVDREAVVSATQIWPHLADQRGLSTAITAREFSNGCANRGGKAQWRLQMPQAKGLSTQPAECSQPDAAPSNCGLSYSKFVRKCSDWLTDRQLERVAVRLKAYKALKKAPRAHNKLAVIRDIGKIVPKEHQAELTKLLSESLDLVDPHHFLRLSKASAERIYTKRIGEFVVDWKDPSIPETGSRSKSLVFLSNLPHAPRDVLTDCLCKAFSGCGKIKRVEIFDDRLRTLDQTEDNTMQSKGEKAISDKLEKRFSPIFALAEFSCVEEKQKACSTYLRTFGVPCIDRLVYPEDAAVKTTLIATNLPFVLTADEIARILAFALVYEADTACQYPCGCRIRMTNPRLFGYEHVFVEARSDTAEPFFVLPPHKEGPHGDVDGTVLASGSVLHDQRKTKPKISQYPVGSSQSNLFVNMQSISGGNTAEVDLAHSTEARQHTSLAALGSYTTSIQQSCSRAAISATLDENIFIPVHRSLIEVKNKNETRKTFDHSKNNFDLGRHVVKKLLMNRLVLNNDGMFVLRFASFEAAEAAVRKCRGAVIYDSKALLLFSPRRCVYHNGQLVDFVIPEGNFAIESKNYNARA</sequence>
<reference evidence="1" key="1">
    <citation type="submission" date="2013-10" db="EMBL/GenBank/DDBJ databases">
        <title>Genomic analysis of the causative agents of coccidiosis in chickens.</title>
        <authorList>
            <person name="Reid A.J."/>
            <person name="Blake D."/>
            <person name="Billington K."/>
            <person name="Browne H."/>
            <person name="Dunn M."/>
            <person name="Hung S."/>
            <person name="Kawahara F."/>
            <person name="Miranda-Saavedra D."/>
            <person name="Mourier T."/>
            <person name="Nagra H."/>
            <person name="Otto T.D."/>
            <person name="Rawlings N."/>
            <person name="Sanchez A."/>
            <person name="Sanders M."/>
            <person name="Subramaniam C."/>
            <person name="Tay Y."/>
            <person name="Dear P."/>
            <person name="Doerig C."/>
            <person name="Gruber A."/>
            <person name="Parkinson J."/>
            <person name="Shirley M."/>
            <person name="Wan K.L."/>
            <person name="Berriman M."/>
            <person name="Tomley F."/>
            <person name="Pain A."/>
        </authorList>
    </citation>
    <scope>NUCLEOTIDE SEQUENCE [LARGE SCALE GENOMIC DNA]</scope>
    <source>
        <strain evidence="1">Houghton</strain>
    </source>
</reference>
<proteinExistence type="predicted"/>
<dbReference type="VEuPathDB" id="ToxoDB:ETH2_1501200"/>
<dbReference type="OrthoDB" id="345381at2759"/>
<protein>
    <recommendedName>
        <fullName evidence="3">RRM domain-containing protein</fullName>
    </recommendedName>
</protein>
<accession>U6KWG7</accession>
<dbReference type="EMBL" id="HG675711">
    <property type="protein sequence ID" value="CDJ42316.1"/>
    <property type="molecule type" value="Genomic_DNA"/>
</dbReference>
<evidence type="ECO:0000313" key="1">
    <source>
        <dbReference type="EMBL" id="CDJ42316.1"/>
    </source>
</evidence>
<dbReference type="GeneID" id="25252868"/>
<gene>
    <name evidence="1" type="ORF">ETH_00018675</name>
</gene>
<evidence type="ECO:0000313" key="2">
    <source>
        <dbReference type="Proteomes" id="UP000030747"/>
    </source>
</evidence>
<organism evidence="1 2">
    <name type="scientific">Eimeria tenella</name>
    <name type="common">Coccidian parasite</name>
    <dbReference type="NCBI Taxonomy" id="5802"/>
    <lineage>
        <taxon>Eukaryota</taxon>
        <taxon>Sar</taxon>
        <taxon>Alveolata</taxon>
        <taxon>Apicomplexa</taxon>
        <taxon>Conoidasida</taxon>
        <taxon>Coccidia</taxon>
        <taxon>Eucoccidiorida</taxon>
        <taxon>Eimeriorina</taxon>
        <taxon>Eimeriidae</taxon>
        <taxon>Eimeria</taxon>
    </lineage>
</organism>
<dbReference type="VEuPathDB" id="ToxoDB:ETH_00018675"/>
<evidence type="ECO:0008006" key="3">
    <source>
        <dbReference type="Google" id="ProtNLM"/>
    </source>
</evidence>
<keyword evidence="2" id="KW-1185">Reference proteome</keyword>
<dbReference type="RefSeq" id="XP_013233066.1">
    <property type="nucleotide sequence ID" value="XM_013377612.1"/>
</dbReference>